<accession>A0A3M7P376</accession>
<organism evidence="2 3">
    <name type="scientific">Brachionus plicatilis</name>
    <name type="common">Marine rotifer</name>
    <name type="synonym">Brachionus muelleri</name>
    <dbReference type="NCBI Taxonomy" id="10195"/>
    <lineage>
        <taxon>Eukaryota</taxon>
        <taxon>Metazoa</taxon>
        <taxon>Spiralia</taxon>
        <taxon>Gnathifera</taxon>
        <taxon>Rotifera</taxon>
        <taxon>Eurotatoria</taxon>
        <taxon>Monogononta</taxon>
        <taxon>Pseudotrocha</taxon>
        <taxon>Ploima</taxon>
        <taxon>Brachionidae</taxon>
        <taxon>Brachionus</taxon>
    </lineage>
</organism>
<gene>
    <name evidence="2" type="ORF">BpHYR1_006738</name>
</gene>
<evidence type="ECO:0000256" key="1">
    <source>
        <dbReference type="SAM" id="Phobius"/>
    </source>
</evidence>
<keyword evidence="1" id="KW-0472">Membrane</keyword>
<proteinExistence type="predicted"/>
<name>A0A3M7P376_BRAPC</name>
<protein>
    <submittedName>
        <fullName evidence="2">Uncharacterized protein</fullName>
    </submittedName>
</protein>
<reference evidence="2 3" key="1">
    <citation type="journal article" date="2018" name="Sci. Rep.">
        <title>Genomic signatures of local adaptation to the degree of environmental predictability in rotifers.</title>
        <authorList>
            <person name="Franch-Gras L."/>
            <person name="Hahn C."/>
            <person name="Garcia-Roger E.M."/>
            <person name="Carmona M.J."/>
            <person name="Serra M."/>
            <person name="Gomez A."/>
        </authorList>
    </citation>
    <scope>NUCLEOTIDE SEQUENCE [LARGE SCALE GENOMIC DNA]</scope>
    <source>
        <strain evidence="2">HYR1</strain>
    </source>
</reference>
<keyword evidence="1" id="KW-0812">Transmembrane</keyword>
<comment type="caution">
    <text evidence="2">The sequence shown here is derived from an EMBL/GenBank/DDBJ whole genome shotgun (WGS) entry which is preliminary data.</text>
</comment>
<dbReference type="EMBL" id="REGN01013920">
    <property type="protein sequence ID" value="RMZ93290.1"/>
    <property type="molecule type" value="Genomic_DNA"/>
</dbReference>
<keyword evidence="1" id="KW-1133">Transmembrane helix</keyword>
<evidence type="ECO:0000313" key="2">
    <source>
        <dbReference type="EMBL" id="RMZ93290.1"/>
    </source>
</evidence>
<keyword evidence="3" id="KW-1185">Reference proteome</keyword>
<sequence>MTESLGGPYSTTACSGFDSFSELLIWIKQSCFLFFWSAFFAFLTD</sequence>
<feature type="transmembrane region" description="Helical" evidence="1">
    <location>
        <begin position="23"/>
        <end position="43"/>
    </location>
</feature>
<dbReference type="Proteomes" id="UP000276133">
    <property type="component" value="Unassembled WGS sequence"/>
</dbReference>
<dbReference type="AlphaFoldDB" id="A0A3M7P376"/>
<evidence type="ECO:0000313" key="3">
    <source>
        <dbReference type="Proteomes" id="UP000276133"/>
    </source>
</evidence>